<dbReference type="SUPFAM" id="SSF103473">
    <property type="entry name" value="MFS general substrate transporter"/>
    <property type="match status" value="1"/>
</dbReference>
<feature type="transmembrane region" description="Helical" evidence="8">
    <location>
        <begin position="459"/>
        <end position="480"/>
    </location>
</feature>
<dbReference type="GO" id="GO:0015854">
    <property type="term" value="P:guanine transport"/>
    <property type="evidence" value="ECO:0007669"/>
    <property type="project" value="TreeGrafter"/>
</dbReference>
<feature type="region of interest" description="Disordered" evidence="7">
    <location>
        <begin position="1114"/>
        <end position="1153"/>
    </location>
</feature>
<feature type="transmembrane region" description="Helical" evidence="8">
    <location>
        <begin position="219"/>
        <end position="240"/>
    </location>
</feature>
<keyword evidence="6 8" id="KW-0472">Membrane</keyword>
<feature type="transmembrane region" description="Helical" evidence="8">
    <location>
        <begin position="724"/>
        <end position="744"/>
    </location>
</feature>
<evidence type="ECO:0000256" key="5">
    <source>
        <dbReference type="ARBA" id="ARBA00022989"/>
    </source>
</evidence>
<feature type="transmembrane region" description="Helical" evidence="8">
    <location>
        <begin position="1036"/>
        <end position="1064"/>
    </location>
</feature>
<comment type="caution">
    <text evidence="10">The sequence shown here is derived from an EMBL/GenBank/DDBJ whole genome shotgun (WGS) entry which is preliminary data.</text>
</comment>
<evidence type="ECO:0000313" key="11">
    <source>
        <dbReference type="Proteomes" id="UP000190744"/>
    </source>
</evidence>
<dbReference type="PANTHER" id="PTHR43337">
    <property type="entry name" value="XANTHINE/URACIL PERMEASE C887.17-RELATED"/>
    <property type="match status" value="1"/>
</dbReference>
<protein>
    <recommendedName>
        <fullName evidence="9">Major facilitator superfamily (MFS) profile domain-containing protein</fullName>
    </recommendedName>
</protein>
<sequence length="1153" mass="125898">MERTSSPTSDSHGSISRGSDPLTAIATTPDRRESQYEAVRADILSRRPTNLNEVELERIETYRLQHRSTVGSGAPVPRGEWLPMGAGKPYPPSLPDPEQFVVEFTGADDPLHPQNWPLRHKIIISVVLAYSTFVSSFASAIYSSAVIEIGPHFHISSEVAILGVTLYVLGFASGPTLWAPASELIGRRWPIIVGVFGYAIFTVGTATSKDVQTLMLTRFFAGFFAASPIAIVPAVFADIYNNQTRGVAIAMFAMAVFVGPFASPFTGGFITMSYLGWRWTMYISCIMGFLSTTLCLLFLKETYAPAILVEKAVKLRRQTHNWGIRARQEEVELDWEELITNNFSRPFRMLFREPIVFLISLWMSFVYGLMYALLSAYPVVFQGIHGMNLGVGSLPFIGLIIGELLAGGYILLDQRSYSKKLAANNNIPIPEWRLPPSILGGVCFTVGLFWFGWTGWTKSIHWMAPTASGVVTGFGIYVIFLQCFNYLIDSYLTFAASVFAANTIIRSAVGAAFPLFSKQMFNNLGVQWAGTLLGCLALIMIPIPLAFIKYGPILRKKSKFAPTFGPREPASSEKEPRTWIHDTNLRVARSPVGRWFRLENSGHPLERKGSFFFTELRAGLATFFAMAYIISVNSTITSESGGTCVCPAESLSDHCATNAEYLICVQEVKRDIVTATAAIAAISTFCMGLFANLPIALAPGMGLNAYFAYTVVGYHGNGLIPYKVALTAVFVEGWVFLGLTLIGMRQWLARALPASIKLATGVGIGLYLALIGLTYSAGIGLVQGASDTPIELAGCSSQYFDEDTGLCLSSHKMRSPTMWIGIFCGGFLTVLLMMYRVKGAVIMGILLVSIISWPRDTPVTYFPYTDLGTSMFDFFKKVVTFHPITHTLAVQEWDISGHGGQFGLAFITFLYVDILDTTGTMYSMARFAGAIDERTQDFEGSAVAYMVDAISISIGSLFGSPPVTAFVESGAGISEGGKTGLTSCMTGFAFFIAVFFAPIFASIPPWATGCTLVIVGALMARSAADINWRYYGDAIPAFLTIAIMPFTYSIAYGLIAGILSYILINSITWILEKVSGGRIVPPNKDESDPWSWKVPGGVLPPWVKRAASGRKDFWRRDEERAASDELGSLGSSHERGATEKGPSNAEQSTTKVL</sequence>
<dbReference type="GO" id="GO:0005345">
    <property type="term" value="F:purine nucleobase transmembrane transporter activity"/>
    <property type="evidence" value="ECO:0007669"/>
    <property type="project" value="TreeGrafter"/>
</dbReference>
<evidence type="ECO:0000259" key="9">
    <source>
        <dbReference type="PROSITE" id="PS50850"/>
    </source>
</evidence>
<feature type="compositionally biased region" description="Basic and acidic residues" evidence="7">
    <location>
        <begin position="1114"/>
        <end position="1123"/>
    </location>
</feature>
<evidence type="ECO:0000256" key="6">
    <source>
        <dbReference type="ARBA" id="ARBA00023136"/>
    </source>
</evidence>
<proteinExistence type="inferred from homology"/>
<feature type="transmembrane region" description="Helical" evidence="8">
    <location>
        <begin position="432"/>
        <end position="453"/>
    </location>
</feature>
<feature type="transmembrane region" description="Helical" evidence="8">
    <location>
        <begin position="980"/>
        <end position="1000"/>
    </location>
</feature>
<keyword evidence="5 8" id="KW-1133">Transmembrane helix</keyword>
<dbReference type="InterPro" id="IPR045018">
    <property type="entry name" value="Azg-like"/>
</dbReference>
<dbReference type="InterPro" id="IPR020846">
    <property type="entry name" value="MFS_dom"/>
</dbReference>
<dbReference type="Gene3D" id="1.20.1250.20">
    <property type="entry name" value="MFS general substrate transporter like domains"/>
    <property type="match status" value="1"/>
</dbReference>
<dbReference type="GO" id="GO:0005886">
    <property type="term" value="C:plasma membrane"/>
    <property type="evidence" value="ECO:0007669"/>
    <property type="project" value="TreeGrafter"/>
</dbReference>
<feature type="transmembrane region" description="Helical" evidence="8">
    <location>
        <begin position="818"/>
        <end position="837"/>
    </location>
</feature>
<keyword evidence="3" id="KW-0813">Transport</keyword>
<evidence type="ECO:0000256" key="3">
    <source>
        <dbReference type="ARBA" id="ARBA00022448"/>
    </source>
</evidence>
<evidence type="ECO:0000256" key="7">
    <source>
        <dbReference type="SAM" id="MobiDB-lite"/>
    </source>
</evidence>
<dbReference type="CDD" id="cd17323">
    <property type="entry name" value="MFS_Tpo1_MDR_like"/>
    <property type="match status" value="1"/>
</dbReference>
<dbReference type="InterPro" id="IPR006043">
    <property type="entry name" value="NCS2"/>
</dbReference>
<comment type="subcellular location">
    <subcellularLocation>
        <location evidence="1">Endomembrane system</location>
        <topology evidence="1">Multi-pass membrane protein</topology>
    </subcellularLocation>
</comment>
<dbReference type="FunFam" id="1.20.1250.20:FF:000011">
    <property type="entry name" value="MFS multidrug transporter, putative"/>
    <property type="match status" value="1"/>
</dbReference>
<dbReference type="InterPro" id="IPR036259">
    <property type="entry name" value="MFS_trans_sf"/>
</dbReference>
<evidence type="ECO:0000256" key="4">
    <source>
        <dbReference type="ARBA" id="ARBA00022692"/>
    </source>
</evidence>
<feature type="compositionally biased region" description="Polar residues" evidence="7">
    <location>
        <begin position="1"/>
        <end position="17"/>
    </location>
</feature>
<feature type="transmembrane region" description="Helical" evidence="8">
    <location>
        <begin position="355"/>
        <end position="374"/>
    </location>
</feature>
<feature type="region of interest" description="Disordered" evidence="7">
    <location>
        <begin position="1"/>
        <end position="36"/>
    </location>
</feature>
<evidence type="ECO:0000256" key="2">
    <source>
        <dbReference type="ARBA" id="ARBA00005697"/>
    </source>
</evidence>
<feature type="transmembrane region" description="Helical" evidence="8">
    <location>
        <begin position="528"/>
        <end position="548"/>
    </location>
</feature>
<accession>A0A1S9RGE5</accession>
<feature type="transmembrane region" description="Helical" evidence="8">
    <location>
        <begin position="394"/>
        <end position="412"/>
    </location>
</feature>
<name>A0A1S9RGE5_PENBI</name>
<dbReference type="AlphaFoldDB" id="A0A1S9RGE5"/>
<feature type="domain" description="Major facilitator superfamily (MFS) profile" evidence="9">
    <location>
        <begin position="124"/>
        <end position="552"/>
    </location>
</feature>
<keyword evidence="4 8" id="KW-0812">Transmembrane</keyword>
<evidence type="ECO:0000313" key="10">
    <source>
        <dbReference type="EMBL" id="OOQ84350.1"/>
    </source>
</evidence>
<dbReference type="InterPro" id="IPR011701">
    <property type="entry name" value="MFS"/>
</dbReference>
<dbReference type="GO" id="GO:0012505">
    <property type="term" value="C:endomembrane system"/>
    <property type="evidence" value="ECO:0007669"/>
    <property type="project" value="UniProtKB-SubCell"/>
</dbReference>
<feature type="transmembrane region" description="Helical" evidence="8">
    <location>
        <begin position="492"/>
        <end position="516"/>
    </location>
</feature>
<feature type="transmembrane region" description="Helical" evidence="8">
    <location>
        <begin position="122"/>
        <end position="147"/>
    </location>
</feature>
<evidence type="ECO:0000256" key="1">
    <source>
        <dbReference type="ARBA" id="ARBA00004127"/>
    </source>
</evidence>
<dbReference type="PROSITE" id="PS50850">
    <property type="entry name" value="MFS"/>
    <property type="match status" value="1"/>
</dbReference>
<reference evidence="11" key="1">
    <citation type="submission" date="2015-09" db="EMBL/GenBank/DDBJ databases">
        <authorList>
            <person name="Fill T.P."/>
            <person name="Baretta J.F."/>
            <person name="de Almeida L.G."/>
            <person name="Rocha M."/>
            <person name="de Souza D.H."/>
            <person name="Malavazi I."/>
            <person name="Cerdeira L.T."/>
            <person name="Hong H."/>
            <person name="Samborskyy M."/>
            <person name="de Vasconcelos A.T."/>
            <person name="Leadlay P."/>
            <person name="Rodrigues-Filho E."/>
        </authorList>
    </citation>
    <scope>NUCLEOTIDE SEQUENCE [LARGE SCALE GENOMIC DNA]</scope>
    <source>
        <strain evidence="11">LaBioMMi 136</strain>
    </source>
</reference>
<dbReference type="Proteomes" id="UP000190744">
    <property type="component" value="Unassembled WGS sequence"/>
</dbReference>
<dbReference type="PANTHER" id="PTHR43337:SF1">
    <property type="entry name" value="XANTHINE_URACIL PERMEASE C887.17-RELATED"/>
    <property type="match status" value="1"/>
</dbReference>
<evidence type="ECO:0000256" key="8">
    <source>
        <dbReference type="SAM" id="Phobius"/>
    </source>
</evidence>
<gene>
    <name evidence="10" type="ORF">PEBR_30567</name>
</gene>
<comment type="similarity">
    <text evidence="2">Belongs to the nucleobase:cation symporter-2 (NCS2) (TC 2.A.40) family. Azg-like subfamily.</text>
</comment>
<feature type="transmembrane region" description="Helical" evidence="8">
    <location>
        <begin position="756"/>
        <end position="777"/>
    </location>
</feature>
<feature type="compositionally biased region" description="Polar residues" evidence="7">
    <location>
        <begin position="1144"/>
        <end position="1153"/>
    </location>
</feature>
<feature type="transmembrane region" description="Helical" evidence="8">
    <location>
        <begin position="247"/>
        <end position="267"/>
    </location>
</feature>
<dbReference type="GO" id="GO:0015853">
    <property type="term" value="P:adenine transport"/>
    <property type="evidence" value="ECO:0007669"/>
    <property type="project" value="TreeGrafter"/>
</dbReference>
<feature type="transmembrane region" description="Helical" evidence="8">
    <location>
        <begin position="159"/>
        <end position="177"/>
    </location>
</feature>
<dbReference type="EMBL" id="LJBN01000182">
    <property type="protein sequence ID" value="OOQ84350.1"/>
    <property type="molecule type" value="Genomic_DNA"/>
</dbReference>
<dbReference type="Pfam" id="PF07690">
    <property type="entry name" value="MFS_1"/>
    <property type="match status" value="1"/>
</dbReference>
<feature type="transmembrane region" description="Helical" evidence="8">
    <location>
        <begin position="672"/>
        <end position="697"/>
    </location>
</feature>
<organism evidence="10 11">
    <name type="scientific">Penicillium brasilianum</name>
    <dbReference type="NCBI Taxonomy" id="104259"/>
    <lineage>
        <taxon>Eukaryota</taxon>
        <taxon>Fungi</taxon>
        <taxon>Dikarya</taxon>
        <taxon>Ascomycota</taxon>
        <taxon>Pezizomycotina</taxon>
        <taxon>Eurotiomycetes</taxon>
        <taxon>Eurotiomycetidae</taxon>
        <taxon>Eurotiales</taxon>
        <taxon>Aspergillaceae</taxon>
        <taxon>Penicillium</taxon>
    </lineage>
</organism>
<feature type="transmembrane region" description="Helical" evidence="8">
    <location>
        <begin position="279"/>
        <end position="299"/>
    </location>
</feature>
<dbReference type="Pfam" id="PF00860">
    <property type="entry name" value="Xan_ur_permease"/>
    <property type="match status" value="1"/>
</dbReference>
<feature type="transmembrane region" description="Helical" evidence="8">
    <location>
        <begin position="189"/>
        <end position="207"/>
    </location>
</feature>